<dbReference type="InterPro" id="IPR020311">
    <property type="entry name" value="Uncharacterised_Rv0898c"/>
</dbReference>
<gene>
    <name evidence="2" type="ORF">SAMN05216259_106126</name>
</gene>
<feature type="region of interest" description="Disordered" evidence="1">
    <location>
        <begin position="66"/>
        <end position="88"/>
    </location>
</feature>
<organism evidence="2 3">
    <name type="scientific">Actinacidiphila guanduensis</name>
    <dbReference type="NCBI Taxonomy" id="310781"/>
    <lineage>
        <taxon>Bacteria</taxon>
        <taxon>Bacillati</taxon>
        <taxon>Actinomycetota</taxon>
        <taxon>Actinomycetes</taxon>
        <taxon>Kitasatosporales</taxon>
        <taxon>Streptomycetaceae</taxon>
        <taxon>Actinacidiphila</taxon>
    </lineage>
</organism>
<sequence>MQQPHDADAEHAILGRISKMVADEKTLRDLLASGAGDGGSERDRLAALERELDQCWDLLRQRRALSEAGEDPGGARVRPSSTVEGYRS</sequence>
<evidence type="ECO:0000313" key="3">
    <source>
        <dbReference type="Proteomes" id="UP000199341"/>
    </source>
</evidence>
<dbReference type="EMBL" id="FNIE01000006">
    <property type="protein sequence ID" value="SDN88776.1"/>
    <property type="molecule type" value="Genomic_DNA"/>
</dbReference>
<feature type="compositionally biased region" description="Polar residues" evidence="1">
    <location>
        <begin position="79"/>
        <end position="88"/>
    </location>
</feature>
<dbReference type="AlphaFoldDB" id="A0A1H0F2L8"/>
<dbReference type="RefSeq" id="WP_407639676.1">
    <property type="nucleotide sequence ID" value="NZ_FNIE01000006.1"/>
</dbReference>
<reference evidence="2 3" key="1">
    <citation type="submission" date="2016-10" db="EMBL/GenBank/DDBJ databases">
        <authorList>
            <person name="de Groot N.N."/>
        </authorList>
    </citation>
    <scope>NUCLEOTIDE SEQUENCE [LARGE SCALE GENOMIC DNA]</scope>
    <source>
        <strain evidence="2 3">CGMCC 4.2022</strain>
    </source>
</reference>
<dbReference type="STRING" id="310781.SAMN05216259_106126"/>
<accession>A0A1H0F2L8</accession>
<evidence type="ECO:0008006" key="4">
    <source>
        <dbReference type="Google" id="ProtNLM"/>
    </source>
</evidence>
<dbReference type="Pfam" id="PF10944">
    <property type="entry name" value="DUF2630"/>
    <property type="match status" value="1"/>
</dbReference>
<evidence type="ECO:0000256" key="1">
    <source>
        <dbReference type="SAM" id="MobiDB-lite"/>
    </source>
</evidence>
<proteinExistence type="predicted"/>
<evidence type="ECO:0000313" key="2">
    <source>
        <dbReference type="EMBL" id="SDN88776.1"/>
    </source>
</evidence>
<keyword evidence="3" id="KW-1185">Reference proteome</keyword>
<name>A0A1H0F2L8_9ACTN</name>
<protein>
    <recommendedName>
        <fullName evidence="4">DUF2630 family protein</fullName>
    </recommendedName>
</protein>
<dbReference type="Proteomes" id="UP000199341">
    <property type="component" value="Unassembled WGS sequence"/>
</dbReference>